<feature type="binding site" evidence="2">
    <location>
        <begin position="169"/>
        <end position="170"/>
    </location>
    <ligand>
        <name>UDP-N-acetyl-alpha-D-muramoyl-L-alanyl-D-glutamate</name>
        <dbReference type="ChEBI" id="CHEBI:83900"/>
    </ligand>
</feature>
<dbReference type="Proteomes" id="UP001589844">
    <property type="component" value="Unassembled WGS sequence"/>
</dbReference>
<dbReference type="NCBIfam" id="NF001126">
    <property type="entry name" value="PRK00139.1-4"/>
    <property type="match status" value="1"/>
</dbReference>
<evidence type="ECO:0000256" key="2">
    <source>
        <dbReference type="HAMAP-Rule" id="MF_00208"/>
    </source>
</evidence>
<feature type="binding site" evidence="2">
    <location>
        <position position="196"/>
    </location>
    <ligand>
        <name>UDP-N-acetyl-alpha-D-muramoyl-L-alanyl-D-glutamate</name>
        <dbReference type="ChEBI" id="CHEBI:83900"/>
    </ligand>
</feature>
<feature type="binding site" evidence="2">
    <location>
        <position position="413"/>
    </location>
    <ligand>
        <name>meso-2,6-diaminopimelate</name>
        <dbReference type="ChEBI" id="CHEBI:57791"/>
    </ligand>
</feature>
<keyword evidence="2 6" id="KW-0436">Ligase</keyword>
<comment type="subcellular location">
    <subcellularLocation>
        <location evidence="2 3">Cytoplasm</location>
    </subcellularLocation>
</comment>
<dbReference type="GO" id="GO:0008765">
    <property type="term" value="F:UDP-N-acetylmuramoylalanyl-D-glutamate-2,6-diaminopimelate ligase activity"/>
    <property type="evidence" value="ECO:0007669"/>
    <property type="project" value="UniProtKB-EC"/>
</dbReference>
<feature type="short sequence motif" description="Meso-diaminopimelate recognition motif" evidence="2">
    <location>
        <begin position="436"/>
        <end position="439"/>
    </location>
</feature>
<comment type="caution">
    <text evidence="6">The sequence shown here is derived from an EMBL/GenBank/DDBJ whole genome shotgun (WGS) entry which is preliminary data.</text>
</comment>
<accession>A0ABV6IEI7</accession>
<keyword evidence="2 3" id="KW-0573">Peptidoglycan synthesis</keyword>
<evidence type="ECO:0000259" key="4">
    <source>
        <dbReference type="Pfam" id="PF02875"/>
    </source>
</evidence>
<comment type="catalytic activity">
    <reaction evidence="2">
        <text>UDP-N-acetyl-alpha-D-muramoyl-L-alanyl-D-glutamate + meso-2,6-diaminopimelate + ATP = UDP-N-acetyl-alpha-D-muramoyl-L-alanyl-gamma-D-glutamyl-meso-2,6-diaminopimelate + ADP + phosphate + H(+)</text>
        <dbReference type="Rhea" id="RHEA:23676"/>
        <dbReference type="ChEBI" id="CHEBI:15378"/>
        <dbReference type="ChEBI" id="CHEBI:30616"/>
        <dbReference type="ChEBI" id="CHEBI:43474"/>
        <dbReference type="ChEBI" id="CHEBI:57791"/>
        <dbReference type="ChEBI" id="CHEBI:83900"/>
        <dbReference type="ChEBI" id="CHEBI:83905"/>
        <dbReference type="ChEBI" id="CHEBI:456216"/>
        <dbReference type="EC" id="6.3.2.13"/>
    </reaction>
</comment>
<dbReference type="SUPFAM" id="SSF53244">
    <property type="entry name" value="MurD-like peptide ligases, peptide-binding domain"/>
    <property type="match status" value="1"/>
</dbReference>
<feature type="binding site" evidence="2">
    <location>
        <position position="204"/>
    </location>
    <ligand>
        <name>UDP-N-acetyl-alpha-D-muramoyl-L-alanyl-D-glutamate</name>
        <dbReference type="ChEBI" id="CHEBI:83900"/>
    </ligand>
</feature>
<dbReference type="InterPro" id="IPR036565">
    <property type="entry name" value="Mur-like_cat_sf"/>
</dbReference>
<dbReference type="InterPro" id="IPR035911">
    <property type="entry name" value="MurE/MurF_N"/>
</dbReference>
<comment type="caution">
    <text evidence="2">Lacks conserved residue(s) required for the propagation of feature annotation.</text>
</comment>
<keyword evidence="2 3" id="KW-0961">Cell wall biogenesis/degradation</keyword>
<feature type="binding site" evidence="2">
    <location>
        <begin position="122"/>
        <end position="128"/>
    </location>
    <ligand>
        <name>ATP</name>
        <dbReference type="ChEBI" id="CHEBI:30616"/>
    </ligand>
</feature>
<keyword evidence="7" id="KW-1185">Reference proteome</keyword>
<evidence type="ECO:0000313" key="6">
    <source>
        <dbReference type="EMBL" id="MFC0350240.1"/>
    </source>
</evidence>
<evidence type="ECO:0000256" key="1">
    <source>
        <dbReference type="ARBA" id="ARBA00005898"/>
    </source>
</evidence>
<dbReference type="PANTHER" id="PTHR23135">
    <property type="entry name" value="MUR LIGASE FAMILY MEMBER"/>
    <property type="match status" value="1"/>
</dbReference>
<dbReference type="HAMAP" id="MF_00208">
    <property type="entry name" value="MurE"/>
    <property type="match status" value="1"/>
</dbReference>
<keyword evidence="2" id="KW-0067">ATP-binding</keyword>
<comment type="similarity">
    <text evidence="1 2">Belongs to the MurCDEF family. MurE subfamily.</text>
</comment>
<protein>
    <recommendedName>
        <fullName evidence="2">UDP-N-acetylmuramoyl-L-alanyl-D-glutamate--2,6-diaminopimelate ligase</fullName>
        <ecNumber evidence="2">6.3.2.13</ecNumber>
    </recommendedName>
    <alternativeName>
        <fullName evidence="2">Meso-A2pm-adding enzyme</fullName>
    </alternativeName>
    <alternativeName>
        <fullName evidence="2">Meso-diaminopimelate-adding enzyme</fullName>
    </alternativeName>
    <alternativeName>
        <fullName evidence="2">UDP-MurNAc-L-Ala-D-Glu:meso-diaminopimelate ligase</fullName>
    </alternativeName>
    <alternativeName>
        <fullName evidence="2">UDP-MurNAc-tripeptide synthetase</fullName>
    </alternativeName>
    <alternativeName>
        <fullName evidence="2">UDP-N-acetylmuramyl-tripeptide synthetase</fullName>
    </alternativeName>
</protein>
<evidence type="ECO:0000313" key="7">
    <source>
        <dbReference type="Proteomes" id="UP001589844"/>
    </source>
</evidence>
<dbReference type="Gene3D" id="3.40.1390.10">
    <property type="entry name" value="MurE/MurF, N-terminal domain"/>
    <property type="match status" value="1"/>
</dbReference>
<feature type="modified residue" description="N6-carboxylysine" evidence="2">
    <location>
        <position position="236"/>
    </location>
</feature>
<keyword evidence="2 3" id="KW-0133">Cell shape</keyword>
<gene>
    <name evidence="2" type="primary">murE</name>
    <name evidence="6" type="ORF">ACFFJH_10520</name>
</gene>
<feature type="binding site" evidence="2">
    <location>
        <position position="485"/>
    </location>
    <ligand>
        <name>meso-2,6-diaminopimelate</name>
        <dbReference type="ChEBI" id="CHEBI:57791"/>
    </ligand>
</feature>
<dbReference type="InterPro" id="IPR013221">
    <property type="entry name" value="Mur_ligase_cen"/>
</dbReference>
<keyword evidence="2" id="KW-0460">Magnesium</keyword>
<reference evidence="6 7" key="1">
    <citation type="submission" date="2024-09" db="EMBL/GenBank/DDBJ databases">
        <authorList>
            <person name="Sun Q."/>
            <person name="Mori K."/>
        </authorList>
    </citation>
    <scope>NUCLEOTIDE SEQUENCE [LARGE SCALE GENOMIC DNA]</scope>
    <source>
        <strain evidence="6 7">CCM 8677</strain>
    </source>
</reference>
<dbReference type="InterPro" id="IPR036615">
    <property type="entry name" value="Mur_ligase_C_dom_sf"/>
</dbReference>
<dbReference type="InterPro" id="IPR004101">
    <property type="entry name" value="Mur_ligase_C"/>
</dbReference>
<dbReference type="EC" id="6.3.2.13" evidence="2"/>
<dbReference type="NCBIfam" id="TIGR01085">
    <property type="entry name" value="murE"/>
    <property type="match status" value="1"/>
</dbReference>
<feature type="domain" description="Mur ligase central" evidence="5">
    <location>
        <begin position="120"/>
        <end position="338"/>
    </location>
</feature>
<dbReference type="SUPFAM" id="SSF53623">
    <property type="entry name" value="MurD-like peptide ligases, catalytic domain"/>
    <property type="match status" value="1"/>
</dbReference>
<evidence type="ECO:0000256" key="3">
    <source>
        <dbReference type="RuleBase" id="RU004135"/>
    </source>
</evidence>
<comment type="PTM">
    <text evidence="2">Carboxylation is probably crucial for Mg(2+) binding and, consequently, for the gamma-phosphate positioning of ATP.</text>
</comment>
<organism evidence="6 7">
    <name type="scientific">Undibacterium danionis</name>
    <dbReference type="NCBI Taxonomy" id="1812100"/>
    <lineage>
        <taxon>Bacteria</taxon>
        <taxon>Pseudomonadati</taxon>
        <taxon>Pseudomonadota</taxon>
        <taxon>Betaproteobacteria</taxon>
        <taxon>Burkholderiales</taxon>
        <taxon>Oxalobacteraceae</taxon>
        <taxon>Undibacterium</taxon>
    </lineage>
</organism>
<dbReference type="SUPFAM" id="SSF63418">
    <property type="entry name" value="MurE/MurF N-terminal domain"/>
    <property type="match status" value="1"/>
</dbReference>
<keyword evidence="2 3" id="KW-0132">Cell division</keyword>
<keyword evidence="2 3" id="KW-0131">Cell cycle</keyword>
<dbReference type="Pfam" id="PF02875">
    <property type="entry name" value="Mur_ligase_C"/>
    <property type="match status" value="1"/>
</dbReference>
<dbReference type="RefSeq" id="WP_390212295.1">
    <property type="nucleotide sequence ID" value="NZ_JBHLXJ010000009.1"/>
</dbReference>
<comment type="function">
    <text evidence="2">Catalyzes the addition of meso-diaminopimelic acid to the nucleotide precursor UDP-N-acetylmuramoyl-L-alanyl-D-glutamate (UMAG) in the biosynthesis of bacterial cell-wall peptidoglycan.</text>
</comment>
<sequence>MTSQTMISVQIQEIVDWLRANVADVVKAQLTSDSREIGQGDVFFAFPITSGIAAKGDGRAFIHNAIERGAAAIVYEKTDVSAAMEISVPHLAVSGLIDLLGAIASAWYGEPDKEMFSVAVTGTNGKTSCSQWIAKALSLPNTPCAVIGTLGVGTYRDGMVASLQETGFTTPDALQLQRRLAALKKNGAKGLAIEASSIGLHQGRLNALHFDVALFTNLTRDHLDYHQTMEAYAAAKEALFQWTGLQAAVINADDAFGAELLQKLSVTQPALKLLAYCIDSASDLGGSTSDVAMLRASQLKTTHTGTQFYLESPYGSGLVKTQTIGRFNISNVLGVLGVLLMRGITWERAIASIEKLTSVPGRMQQLGSAGQAMVVVDYAHTPDALEKTLETLQQVALERQGNLWCVFGCGGDRDPGKRPQMGKIAQMAQHVVVTSDNPRTEAPAKIIQDILQGMSGAPHAIEDRASAILFAVKHAQVNDVILIAGKGHETYQDINGKKWPFSDEEHALLALATVATNSTMRRTT</sequence>
<dbReference type="InterPro" id="IPR005761">
    <property type="entry name" value="UDP-N-AcMur-Glu-dNH2Pim_ligase"/>
</dbReference>
<proteinExistence type="inferred from homology"/>
<feature type="binding site" evidence="2">
    <location>
        <position position="202"/>
    </location>
    <ligand>
        <name>UDP-N-acetyl-alpha-D-muramoyl-L-alanyl-D-glutamate</name>
        <dbReference type="ChEBI" id="CHEBI:83900"/>
    </ligand>
</feature>
<evidence type="ECO:0000259" key="5">
    <source>
        <dbReference type="Pfam" id="PF08245"/>
    </source>
</evidence>
<feature type="binding site" evidence="2">
    <location>
        <position position="34"/>
    </location>
    <ligand>
        <name>UDP-N-acetyl-alpha-D-muramoyl-L-alanyl-D-glutamate</name>
        <dbReference type="ChEBI" id="CHEBI:83900"/>
    </ligand>
</feature>
<comment type="pathway">
    <text evidence="2 3">Cell wall biogenesis; peptidoglycan biosynthesis.</text>
</comment>
<dbReference type="PANTHER" id="PTHR23135:SF4">
    <property type="entry name" value="UDP-N-ACETYLMURAMOYL-L-ALANYL-D-GLUTAMATE--2,6-DIAMINOPIMELATE LIGASE MURE HOMOLOG, CHLOROPLASTIC"/>
    <property type="match status" value="1"/>
</dbReference>
<feature type="binding site" evidence="2">
    <location>
        <position position="489"/>
    </location>
    <ligand>
        <name>meso-2,6-diaminopimelate</name>
        <dbReference type="ChEBI" id="CHEBI:57791"/>
    </ligand>
</feature>
<keyword evidence="2" id="KW-0547">Nucleotide-binding</keyword>
<keyword evidence="2" id="KW-0963">Cytoplasm</keyword>
<dbReference type="Gene3D" id="3.40.1190.10">
    <property type="entry name" value="Mur-like, catalytic domain"/>
    <property type="match status" value="1"/>
</dbReference>
<dbReference type="Pfam" id="PF08245">
    <property type="entry name" value="Mur_ligase_M"/>
    <property type="match status" value="1"/>
</dbReference>
<feature type="binding site" evidence="2">
    <location>
        <begin position="436"/>
        <end position="439"/>
    </location>
    <ligand>
        <name>meso-2,6-diaminopimelate</name>
        <dbReference type="ChEBI" id="CHEBI:57791"/>
    </ligand>
</feature>
<dbReference type="Gene3D" id="3.90.190.20">
    <property type="entry name" value="Mur ligase, C-terminal domain"/>
    <property type="match status" value="1"/>
</dbReference>
<comment type="cofactor">
    <cofactor evidence="2">
        <name>Mg(2+)</name>
        <dbReference type="ChEBI" id="CHEBI:18420"/>
    </cofactor>
</comment>
<dbReference type="EMBL" id="JBHLXJ010000009">
    <property type="protein sequence ID" value="MFC0350240.1"/>
    <property type="molecule type" value="Genomic_DNA"/>
</dbReference>
<feature type="domain" description="Mur ligase C-terminal" evidence="4">
    <location>
        <begin position="361"/>
        <end position="487"/>
    </location>
</feature>
<name>A0ABV6IEI7_9BURK</name>